<evidence type="ECO:0000313" key="3">
    <source>
        <dbReference type="RefSeq" id="XP_010794947.1"/>
    </source>
</evidence>
<dbReference type="InterPro" id="IPR022709">
    <property type="entry name" value="SCAI"/>
</dbReference>
<protein>
    <submittedName>
        <fullName evidence="3">Protein SCAI-like</fullName>
    </submittedName>
</protein>
<keyword evidence="1" id="KW-0812">Transmembrane</keyword>
<dbReference type="PANTHER" id="PTHR21243">
    <property type="entry name" value="PROTEIN SCAI"/>
    <property type="match status" value="1"/>
</dbReference>
<evidence type="ECO:0000256" key="1">
    <source>
        <dbReference type="SAM" id="Phobius"/>
    </source>
</evidence>
<accession>A0A6I9Q1V2</accession>
<dbReference type="OrthoDB" id="525027at2759"/>
<dbReference type="GO" id="GO:0003714">
    <property type="term" value="F:transcription corepressor activity"/>
    <property type="evidence" value="ECO:0007669"/>
    <property type="project" value="InterPro"/>
</dbReference>
<keyword evidence="1" id="KW-0472">Membrane</keyword>
<proteinExistence type="predicted"/>
<dbReference type="Proteomes" id="UP000504611">
    <property type="component" value="Unplaced"/>
</dbReference>
<dbReference type="RefSeq" id="XP_010794947.1">
    <property type="nucleotide sequence ID" value="XM_010796645.1"/>
</dbReference>
<evidence type="ECO:0000313" key="2">
    <source>
        <dbReference type="Proteomes" id="UP000504611"/>
    </source>
</evidence>
<feature type="transmembrane region" description="Helical" evidence="1">
    <location>
        <begin position="12"/>
        <end position="34"/>
    </location>
</feature>
<keyword evidence="1" id="KW-1133">Transmembrane helix</keyword>
<organism evidence="2 3">
    <name type="scientific">Notothenia coriiceps</name>
    <name type="common">black rockcod</name>
    <dbReference type="NCBI Taxonomy" id="8208"/>
    <lineage>
        <taxon>Eukaryota</taxon>
        <taxon>Metazoa</taxon>
        <taxon>Chordata</taxon>
        <taxon>Craniata</taxon>
        <taxon>Vertebrata</taxon>
        <taxon>Euteleostomi</taxon>
        <taxon>Actinopterygii</taxon>
        <taxon>Neopterygii</taxon>
        <taxon>Teleostei</taxon>
        <taxon>Neoteleostei</taxon>
        <taxon>Acanthomorphata</taxon>
        <taxon>Eupercaria</taxon>
        <taxon>Perciformes</taxon>
        <taxon>Notothenioidei</taxon>
        <taxon>Nototheniidae</taxon>
        <taxon>Notothenia</taxon>
    </lineage>
</organism>
<dbReference type="GeneID" id="104967229"/>
<dbReference type="KEGG" id="ncc:104967229"/>
<reference evidence="3" key="1">
    <citation type="submission" date="2025-08" db="UniProtKB">
        <authorList>
            <consortium name="RefSeq"/>
        </authorList>
    </citation>
    <scope>IDENTIFICATION</scope>
    <source>
        <tissue evidence="3">Muscle</tissue>
    </source>
</reference>
<name>A0A6I9Q1V2_9TELE</name>
<dbReference type="Pfam" id="PF12070">
    <property type="entry name" value="SCAI"/>
    <property type="match status" value="1"/>
</dbReference>
<gene>
    <name evidence="3" type="primary">LOC104967229</name>
</gene>
<dbReference type="AlphaFoldDB" id="A0A6I9Q1V2"/>
<dbReference type="GO" id="GO:0006351">
    <property type="term" value="P:DNA-templated transcription"/>
    <property type="evidence" value="ECO:0007669"/>
    <property type="project" value="InterPro"/>
</dbReference>
<sequence length="127" mass="14860">MEEENDQCQRGSLFTLFLYSPLLAFSSVCGLSSVHRGLWERAQEFLHKVYHDIGQMITRSRTIDQAFLQFFGDEFLRLLLIRFVFCSAALRLHKLFRSKTHNCRLVYIKTGSFMHDVSSDTLQTDFV</sequence>
<keyword evidence="2" id="KW-1185">Reference proteome</keyword>